<dbReference type="InterPro" id="IPR024957">
    <property type="entry name" value="Cep57_MT-bd_dom"/>
</dbReference>
<dbReference type="EMBL" id="NKHZ01000010">
    <property type="protein sequence ID" value="PNS21738.1"/>
    <property type="molecule type" value="Genomic_DNA"/>
</dbReference>
<feature type="compositionally biased region" description="Basic and acidic residues" evidence="5">
    <location>
        <begin position="513"/>
        <end position="533"/>
    </location>
</feature>
<dbReference type="OrthoDB" id="76453at2759"/>
<comment type="caution">
    <text evidence="8">The sequence shown here is derived from an EMBL/GenBank/DDBJ whole genome shotgun (WGS) entry which is preliminary data.</text>
</comment>
<feature type="compositionally biased region" description="Basic and acidic residues" evidence="5">
    <location>
        <begin position="572"/>
        <end position="591"/>
    </location>
</feature>
<protein>
    <recommendedName>
        <fullName evidence="10">Spindle pole body protein ppc89</fullName>
    </recommendedName>
</protein>
<keyword evidence="4" id="KW-0175">Coiled coil</keyword>
<dbReference type="Pfam" id="PF06657">
    <property type="entry name" value="Cep57_MT_bd"/>
    <property type="match status" value="1"/>
</dbReference>
<evidence type="ECO:0000256" key="5">
    <source>
        <dbReference type="SAM" id="MobiDB-lite"/>
    </source>
</evidence>
<evidence type="ECO:0000313" key="9">
    <source>
        <dbReference type="Proteomes" id="UP000243797"/>
    </source>
</evidence>
<comment type="subcellular location">
    <subcellularLocation>
        <location evidence="1">Cytoplasm</location>
        <location evidence="1">Cytoskeleton</location>
        <location evidence="1">Microtubule organizing center</location>
    </subcellularLocation>
</comment>
<feature type="compositionally biased region" description="Basic and acidic residues" evidence="5">
    <location>
        <begin position="546"/>
        <end position="561"/>
    </location>
</feature>
<evidence type="ECO:0000259" key="7">
    <source>
        <dbReference type="Pfam" id="PF14197"/>
    </source>
</evidence>
<dbReference type="GO" id="GO:0005815">
    <property type="term" value="C:microtubule organizing center"/>
    <property type="evidence" value="ECO:0007669"/>
    <property type="project" value="UniProtKB-SubCell"/>
</dbReference>
<accession>A0A2K1R392</accession>
<keyword evidence="2" id="KW-0963">Cytoplasm</keyword>
<dbReference type="Proteomes" id="UP000243797">
    <property type="component" value="Unassembled WGS sequence"/>
</dbReference>
<feature type="coiled-coil region" evidence="4">
    <location>
        <begin position="327"/>
        <end position="361"/>
    </location>
</feature>
<evidence type="ECO:0008006" key="10">
    <source>
        <dbReference type="Google" id="ProtNLM"/>
    </source>
</evidence>
<feature type="region of interest" description="Disordered" evidence="5">
    <location>
        <begin position="706"/>
        <end position="742"/>
    </location>
</feature>
<feature type="coiled-coil region" evidence="4">
    <location>
        <begin position="440"/>
        <end position="488"/>
    </location>
</feature>
<feature type="region of interest" description="Disordered" evidence="5">
    <location>
        <begin position="1"/>
        <end position="98"/>
    </location>
</feature>
<keyword evidence="3" id="KW-0206">Cytoskeleton</keyword>
<evidence type="ECO:0000256" key="2">
    <source>
        <dbReference type="ARBA" id="ARBA00022490"/>
    </source>
</evidence>
<feature type="domain" description="Cep57 centrosome microtubule-binding" evidence="6">
    <location>
        <begin position="817"/>
        <end position="892"/>
    </location>
</feature>
<name>A0A2K1R392_9PEZI</name>
<dbReference type="Pfam" id="PF14197">
    <property type="entry name" value="Cep57_CLD_2"/>
    <property type="match status" value="1"/>
</dbReference>
<evidence type="ECO:0000259" key="6">
    <source>
        <dbReference type="Pfam" id="PF06657"/>
    </source>
</evidence>
<keyword evidence="9" id="KW-1185">Reference proteome</keyword>
<feature type="compositionally biased region" description="Polar residues" evidence="5">
    <location>
        <begin position="23"/>
        <end position="56"/>
    </location>
</feature>
<proteinExistence type="predicted"/>
<evidence type="ECO:0000313" key="8">
    <source>
        <dbReference type="EMBL" id="PNS21738.1"/>
    </source>
</evidence>
<dbReference type="InterPro" id="IPR051756">
    <property type="entry name" value="Centrosomal_MT-associated"/>
</dbReference>
<reference evidence="8 9" key="1">
    <citation type="submission" date="2017-06" db="EMBL/GenBank/DDBJ databases">
        <title>Draft genome sequence of a variant of Elsinoe murrayae.</title>
        <authorList>
            <person name="Cheng Q."/>
        </authorList>
    </citation>
    <scope>NUCLEOTIDE SEQUENCE [LARGE SCALE GENOMIC DNA]</scope>
    <source>
        <strain evidence="8 9">CQ-2017a</strain>
    </source>
</reference>
<feature type="region of interest" description="Disordered" evidence="5">
    <location>
        <begin position="508"/>
        <end position="650"/>
    </location>
</feature>
<evidence type="ECO:0000256" key="3">
    <source>
        <dbReference type="ARBA" id="ARBA00023212"/>
    </source>
</evidence>
<sequence>MAPAREPSGVIAQLSRGQRRTSRPQNNSPSLPGQFDGGNSTVTSFQPDRESTQQFDTAADEQVWQGDGSEHSGEGDSMDSDVRSVEIGRGMKKSTRTASERYAFSQDMSEEQVLSLPDDSLYNLTATPPMRSAARKSMDLRKQASLRRATTERDLDITRTSEIIPAKSRANLGRRTLSDMHAKINAISDSSFIQPEADGRPAGTRNSRFSRARVSSAGQDLPSRYTSTGGLLRPDEQTPRRSTPTMDASIIGNQTAQSFALPDLPNIAELVSGVRKDGTPIFSRTTKPRSRFTSATYSRGAGQDGTQHAPINSIALPEEEKAIFTSLQLLKEKVSQLEMEKSEAAKRAEEFENEIMGLRSQVTMERRLRRPDSGFGSDEERQGGGEWRVEKSQLLASLKTTEQRLDRAERKVSVSDIAVKRITQERDSLITQLGVAFYSNEELKEENMQLRAEVDGLEEQKETLREEVVGLKEEKEELKRSLLESEKAHDGDLRRWAVREAELKARCKSRSVAARERGEVERKKGDVMDETRPRRSASAQDAQSKIMERVEIEVRKARAEAARQSQIAARKSRGDKSKSRSRSRPREEERLSLPARNEAAGNAERWLDGLSDGSSVSEPEVAVHPKKTRRGKDTTEAATHGAEDEERDITYLSFLDPSELSSLRKKLEAERIAAKGQRSTSAPTEGEKTRKSSMKDLLNFDITGRENRNVRVQSPETADCISYSGPQAGSGRSGPDGDVDVDASLMSTASKRPTRSRSFEEMTSAFILPDITLKDVGKGIRHDGKNCLACPGKETTKTVPMPKPVSDRDDVDATNMTVRPAEEPRQALARVLKGLQDEVVHLKLELEHKQKEYGRHDPAVGRRRRTEIKERMEELIKEVEKRSEMVYRLYDVLEGQKEGIEDTLRSLGLDVEFGRGKRGKADSEAESVDIVEGSLVGY</sequence>
<dbReference type="InterPro" id="IPR025925">
    <property type="entry name" value="PPC89_CLD"/>
</dbReference>
<feature type="region of interest" description="Disordered" evidence="5">
    <location>
        <begin position="672"/>
        <end position="693"/>
    </location>
</feature>
<feature type="coiled-coil region" evidence="4">
    <location>
        <begin position="825"/>
        <end position="885"/>
    </location>
</feature>
<dbReference type="PANTHER" id="PTHR19336">
    <property type="entry name" value="UNCHARACTERIZED DUF1167"/>
    <property type="match status" value="1"/>
</dbReference>
<dbReference type="InParanoid" id="A0A2K1R392"/>
<dbReference type="STRING" id="2082308.A0A2K1R392"/>
<dbReference type="GO" id="GO:0008017">
    <property type="term" value="F:microtubule binding"/>
    <property type="evidence" value="ECO:0007669"/>
    <property type="project" value="InterPro"/>
</dbReference>
<dbReference type="AlphaFoldDB" id="A0A2K1R392"/>
<evidence type="ECO:0000256" key="1">
    <source>
        <dbReference type="ARBA" id="ARBA00004267"/>
    </source>
</evidence>
<dbReference type="PANTHER" id="PTHR19336:SF9">
    <property type="entry name" value="SPINDLE POLE BODY PROTEIN PPC89"/>
    <property type="match status" value="1"/>
</dbReference>
<feature type="region of interest" description="Disordered" evidence="5">
    <location>
        <begin position="192"/>
        <end position="247"/>
    </location>
</feature>
<organism evidence="8 9">
    <name type="scientific">Sphaceloma murrayae</name>
    <dbReference type="NCBI Taxonomy" id="2082308"/>
    <lineage>
        <taxon>Eukaryota</taxon>
        <taxon>Fungi</taxon>
        <taxon>Dikarya</taxon>
        <taxon>Ascomycota</taxon>
        <taxon>Pezizomycotina</taxon>
        <taxon>Dothideomycetes</taxon>
        <taxon>Dothideomycetidae</taxon>
        <taxon>Myriangiales</taxon>
        <taxon>Elsinoaceae</taxon>
        <taxon>Sphaceloma</taxon>
    </lineage>
</organism>
<feature type="compositionally biased region" description="Basic and acidic residues" evidence="5">
    <location>
        <begin position="68"/>
        <end position="86"/>
    </location>
</feature>
<evidence type="ECO:0000256" key="4">
    <source>
        <dbReference type="SAM" id="Coils"/>
    </source>
</evidence>
<gene>
    <name evidence="8" type="ORF">CAC42_1592</name>
</gene>
<feature type="domain" description="PPC89 centrosome localisation" evidence="7">
    <location>
        <begin position="401"/>
        <end position="460"/>
    </location>
</feature>